<dbReference type="SUPFAM" id="SSF53335">
    <property type="entry name" value="S-adenosyl-L-methionine-dependent methyltransferases"/>
    <property type="match status" value="1"/>
</dbReference>
<accession>A0ABX8QRL8</accession>
<proteinExistence type="predicted"/>
<dbReference type="InterPro" id="IPR029063">
    <property type="entry name" value="SAM-dependent_MTases_sf"/>
</dbReference>
<feature type="compositionally biased region" description="Low complexity" evidence="1">
    <location>
        <begin position="30"/>
        <end position="40"/>
    </location>
</feature>
<dbReference type="RefSeq" id="WP_231334460.1">
    <property type="nucleotide sequence ID" value="NZ_CP059572.1"/>
</dbReference>
<evidence type="ECO:0000313" key="3">
    <source>
        <dbReference type="Proteomes" id="UP001049518"/>
    </source>
</evidence>
<reference evidence="2" key="1">
    <citation type="submission" date="2020-07" db="EMBL/GenBank/DDBJ databases">
        <authorList>
            <person name="Tarantini F.S."/>
            <person name="Hong K.W."/>
            <person name="Chan K.G."/>
        </authorList>
    </citation>
    <scope>NUCLEOTIDE SEQUENCE</scope>
    <source>
        <strain evidence="2">32-07</strain>
    </source>
</reference>
<feature type="region of interest" description="Disordered" evidence="1">
    <location>
        <begin position="25"/>
        <end position="48"/>
    </location>
</feature>
<dbReference type="Pfam" id="PF04672">
    <property type="entry name" value="Methyltransf_19"/>
    <property type="match status" value="1"/>
</dbReference>
<keyword evidence="2" id="KW-0489">Methyltransferase</keyword>
<protein>
    <submittedName>
        <fullName evidence="2">SAM-dependent methyltransferase</fullName>
    </submittedName>
</protein>
<dbReference type="InterPro" id="IPR006764">
    <property type="entry name" value="SAM_dep_MeTrfase_SAV2177_type"/>
</dbReference>
<evidence type="ECO:0000313" key="2">
    <source>
        <dbReference type="EMBL" id="QXJ21315.1"/>
    </source>
</evidence>
<dbReference type="EMBL" id="CP059572">
    <property type="protein sequence ID" value="QXJ21315.1"/>
    <property type="molecule type" value="Genomic_DNA"/>
</dbReference>
<dbReference type="GO" id="GO:0008168">
    <property type="term" value="F:methyltransferase activity"/>
    <property type="evidence" value="ECO:0007669"/>
    <property type="project" value="UniProtKB-KW"/>
</dbReference>
<name>A0ABX8QRL8_9ACTN</name>
<keyword evidence="3" id="KW-1185">Reference proteome</keyword>
<sequence>MAIPVNSGSVLDLSRWAVASFAEDAHRHPGSPAGPAWPGSLDGSSAPAPSAARMNDYLLGGKDNYAADREMAEWALLKAPVISRLVRAGREFARHAVGHLAREAGLRQFIDVGCGLPGTDGVAGAVRASGGACRVGYVDNDPMVIAHARALLAVDAGTCAVAADVRDPAGLLAHPELLRVIDPDRPAGLLLFGVLDHLTDEDDPGGVLAGLVAGLAPGSHVALTHAERTPALDTVAVLLQEAGVPFTPRGPDEIAGICAGLEKRAGLEMLDDSGEHPPIISGGDPLPLTGFIGRKPE</sequence>
<keyword evidence="2" id="KW-0808">Transferase</keyword>
<evidence type="ECO:0000256" key="1">
    <source>
        <dbReference type="SAM" id="MobiDB-lite"/>
    </source>
</evidence>
<gene>
    <name evidence="2" type="ORF">AGRA3207_002154</name>
</gene>
<dbReference type="Proteomes" id="UP001049518">
    <property type="component" value="Chromosome"/>
</dbReference>
<dbReference type="GO" id="GO:0032259">
    <property type="term" value="P:methylation"/>
    <property type="evidence" value="ECO:0007669"/>
    <property type="project" value="UniProtKB-KW"/>
</dbReference>
<dbReference type="Gene3D" id="3.40.50.150">
    <property type="entry name" value="Vaccinia Virus protein VP39"/>
    <property type="match status" value="1"/>
</dbReference>
<organism evidence="2 3">
    <name type="scientific">Actinomadura graeca</name>
    <dbReference type="NCBI Taxonomy" id="2750812"/>
    <lineage>
        <taxon>Bacteria</taxon>
        <taxon>Bacillati</taxon>
        <taxon>Actinomycetota</taxon>
        <taxon>Actinomycetes</taxon>
        <taxon>Streptosporangiales</taxon>
        <taxon>Thermomonosporaceae</taxon>
        <taxon>Actinomadura</taxon>
    </lineage>
</organism>